<evidence type="ECO:0000256" key="5">
    <source>
        <dbReference type="ARBA" id="ARBA00022786"/>
    </source>
</evidence>
<evidence type="ECO:0000313" key="11">
    <source>
        <dbReference type="Proteomes" id="UP000001542"/>
    </source>
</evidence>
<evidence type="ECO:0000256" key="3">
    <source>
        <dbReference type="ARBA" id="ARBA00012759"/>
    </source>
</evidence>
<dbReference type="EC" id="3.4.19.12" evidence="3"/>
<evidence type="ECO:0000256" key="1">
    <source>
        <dbReference type="ARBA" id="ARBA00000707"/>
    </source>
</evidence>
<dbReference type="Gene3D" id="2.60.210.10">
    <property type="entry name" value="Apoptosis, Tumor Necrosis Factor Receptor Associated Protein 2, Chain A"/>
    <property type="match status" value="1"/>
</dbReference>
<keyword evidence="4" id="KW-0645">Protease</keyword>
<dbReference type="PANTHER" id="PTHR24006:SF644">
    <property type="entry name" value="UBIQUITIN CARBOXYL-TERMINAL HYDROLASE 7"/>
    <property type="match status" value="1"/>
</dbReference>
<dbReference type="OrthoDB" id="289038at2759"/>
<dbReference type="Pfam" id="PF14533">
    <property type="entry name" value="USP7_C2"/>
    <property type="match status" value="1"/>
</dbReference>
<feature type="compositionally biased region" description="Pro residues" evidence="8">
    <location>
        <begin position="267"/>
        <end position="277"/>
    </location>
</feature>
<reference evidence="10" key="1">
    <citation type="submission" date="2006-10" db="EMBL/GenBank/DDBJ databases">
        <authorList>
            <person name="Amadeo P."/>
            <person name="Zhao Q."/>
            <person name="Wortman J."/>
            <person name="Fraser-Liggett C."/>
            <person name="Carlton J."/>
        </authorList>
    </citation>
    <scope>NUCLEOTIDE SEQUENCE</scope>
    <source>
        <strain evidence="10">G3</strain>
    </source>
</reference>
<dbReference type="InterPro" id="IPR008974">
    <property type="entry name" value="TRAF-like"/>
</dbReference>
<dbReference type="Pfam" id="PF12436">
    <property type="entry name" value="USP7_ICP0_bdg"/>
    <property type="match status" value="1"/>
</dbReference>
<dbReference type="SUPFAM" id="SSF54001">
    <property type="entry name" value="Cysteine proteinases"/>
    <property type="match status" value="1"/>
</dbReference>
<dbReference type="Gene3D" id="3.90.70.10">
    <property type="entry name" value="Cysteine proteinases"/>
    <property type="match status" value="1"/>
</dbReference>
<keyword evidence="11" id="KW-1185">Reference proteome</keyword>
<evidence type="ECO:0000259" key="9">
    <source>
        <dbReference type="PROSITE" id="PS50235"/>
    </source>
</evidence>
<evidence type="ECO:0000256" key="7">
    <source>
        <dbReference type="ARBA" id="ARBA00022807"/>
    </source>
</evidence>
<dbReference type="PROSITE" id="PS00972">
    <property type="entry name" value="USP_1"/>
    <property type="match status" value="1"/>
</dbReference>
<dbReference type="Pfam" id="PF00443">
    <property type="entry name" value="UCH"/>
    <property type="match status" value="1"/>
</dbReference>
<dbReference type="InParanoid" id="A2EVB1"/>
<evidence type="ECO:0000256" key="2">
    <source>
        <dbReference type="ARBA" id="ARBA00009085"/>
    </source>
</evidence>
<reference evidence="10" key="2">
    <citation type="journal article" date="2007" name="Science">
        <title>Draft genome sequence of the sexually transmitted pathogen Trichomonas vaginalis.</title>
        <authorList>
            <person name="Carlton J.M."/>
            <person name="Hirt R.P."/>
            <person name="Silva J.C."/>
            <person name="Delcher A.L."/>
            <person name="Schatz M."/>
            <person name="Zhao Q."/>
            <person name="Wortman J.R."/>
            <person name="Bidwell S.L."/>
            <person name="Alsmark U.C.M."/>
            <person name="Besteiro S."/>
            <person name="Sicheritz-Ponten T."/>
            <person name="Noel C.J."/>
            <person name="Dacks J.B."/>
            <person name="Foster P.G."/>
            <person name="Simillion C."/>
            <person name="Van de Peer Y."/>
            <person name="Miranda-Saavedra D."/>
            <person name="Barton G.J."/>
            <person name="Westrop G.D."/>
            <person name="Mueller S."/>
            <person name="Dessi D."/>
            <person name="Fiori P.L."/>
            <person name="Ren Q."/>
            <person name="Paulsen I."/>
            <person name="Zhang H."/>
            <person name="Bastida-Corcuera F.D."/>
            <person name="Simoes-Barbosa A."/>
            <person name="Brown M.T."/>
            <person name="Hayes R.D."/>
            <person name="Mukherjee M."/>
            <person name="Okumura C.Y."/>
            <person name="Schneider R."/>
            <person name="Smith A.J."/>
            <person name="Vanacova S."/>
            <person name="Villalvazo M."/>
            <person name="Haas B.J."/>
            <person name="Pertea M."/>
            <person name="Feldblyum T.V."/>
            <person name="Utterback T.R."/>
            <person name="Shu C.L."/>
            <person name="Osoegawa K."/>
            <person name="de Jong P.J."/>
            <person name="Hrdy I."/>
            <person name="Horvathova L."/>
            <person name="Zubacova Z."/>
            <person name="Dolezal P."/>
            <person name="Malik S.B."/>
            <person name="Logsdon J.M. Jr."/>
            <person name="Henze K."/>
            <person name="Gupta A."/>
            <person name="Wang C.C."/>
            <person name="Dunne R.L."/>
            <person name="Upcroft J.A."/>
            <person name="Upcroft P."/>
            <person name="White O."/>
            <person name="Salzberg S.L."/>
            <person name="Tang P."/>
            <person name="Chiu C.-H."/>
            <person name="Lee Y.-S."/>
            <person name="Embley T.M."/>
            <person name="Coombs G.H."/>
            <person name="Mottram J.C."/>
            <person name="Tachezy J."/>
            <person name="Fraser-Liggett C.M."/>
            <person name="Johnson P.J."/>
        </authorList>
    </citation>
    <scope>NUCLEOTIDE SEQUENCE [LARGE SCALE GENOMIC DNA]</scope>
    <source>
        <strain evidence="10">G3</strain>
    </source>
</reference>
<dbReference type="STRING" id="5722.A2EVB1"/>
<keyword evidence="6 10" id="KW-0378">Hydrolase</keyword>
<dbReference type="InterPro" id="IPR024729">
    <property type="entry name" value="USP7_ICP0-binding_dom"/>
</dbReference>
<dbReference type="SMR" id="A2EVB1"/>
<evidence type="ECO:0000256" key="4">
    <source>
        <dbReference type="ARBA" id="ARBA00022670"/>
    </source>
</evidence>
<dbReference type="SUPFAM" id="SSF49599">
    <property type="entry name" value="TRAF domain-like"/>
    <property type="match status" value="1"/>
</dbReference>
<protein>
    <recommendedName>
        <fullName evidence="3">ubiquitinyl hydrolase 1</fullName>
        <ecNumber evidence="3">3.4.19.12</ecNumber>
    </recommendedName>
</protein>
<dbReference type="VEuPathDB" id="TrichDB:TVAGG3_0826040"/>
<feature type="region of interest" description="Disordered" evidence="8">
    <location>
        <begin position="1180"/>
        <end position="1205"/>
    </location>
</feature>
<dbReference type="VEuPathDB" id="TrichDB:TVAG_043710"/>
<name>A2EVB1_TRIV3</name>
<dbReference type="KEGG" id="tva:4761270"/>
<dbReference type="GO" id="GO:0005829">
    <property type="term" value="C:cytosol"/>
    <property type="evidence" value="ECO:0000318"/>
    <property type="project" value="GO_Central"/>
</dbReference>
<dbReference type="GO" id="GO:0006508">
    <property type="term" value="P:proteolysis"/>
    <property type="evidence" value="ECO:0007669"/>
    <property type="project" value="UniProtKB-KW"/>
</dbReference>
<comment type="similarity">
    <text evidence="2">Belongs to the peptidase C19 family.</text>
</comment>
<dbReference type="InterPro" id="IPR001394">
    <property type="entry name" value="Peptidase_C19_UCH"/>
</dbReference>
<dbReference type="InterPro" id="IPR038765">
    <property type="entry name" value="Papain-like_cys_pep_sf"/>
</dbReference>
<dbReference type="AlphaFoldDB" id="A2EVB1"/>
<evidence type="ECO:0000256" key="6">
    <source>
        <dbReference type="ARBA" id="ARBA00022801"/>
    </source>
</evidence>
<accession>A2EVB1</accession>
<keyword evidence="5" id="KW-0833">Ubl conjugation pathway</keyword>
<dbReference type="PROSITE" id="PS50235">
    <property type="entry name" value="USP_3"/>
    <property type="match status" value="1"/>
</dbReference>
<dbReference type="GO" id="GO:0016579">
    <property type="term" value="P:protein deubiquitination"/>
    <property type="evidence" value="ECO:0007669"/>
    <property type="project" value="InterPro"/>
</dbReference>
<feature type="compositionally biased region" description="Low complexity" evidence="8">
    <location>
        <begin position="241"/>
        <end position="258"/>
    </location>
</feature>
<dbReference type="RefSeq" id="XP_001315648.1">
    <property type="nucleotide sequence ID" value="XM_001315613.1"/>
</dbReference>
<keyword evidence="7" id="KW-0788">Thiol protease</keyword>
<evidence type="ECO:0000256" key="8">
    <source>
        <dbReference type="SAM" id="MobiDB-lite"/>
    </source>
</evidence>
<evidence type="ECO:0000313" key="10">
    <source>
        <dbReference type="EMBL" id="EAY03425.1"/>
    </source>
</evidence>
<dbReference type="eggNOG" id="KOG1863">
    <property type="taxonomic scope" value="Eukaryota"/>
</dbReference>
<gene>
    <name evidence="10" type="ORF">TVAG_043710</name>
</gene>
<comment type="catalytic activity">
    <reaction evidence="1">
        <text>Thiol-dependent hydrolysis of ester, thioester, amide, peptide and isopeptide bonds formed by the C-terminal Gly of ubiquitin (a 76-residue protein attached to proteins as an intracellular targeting signal).</text>
        <dbReference type="EC" id="3.4.19.12"/>
    </reaction>
</comment>
<dbReference type="Proteomes" id="UP000001542">
    <property type="component" value="Unassembled WGS sequence"/>
</dbReference>
<feature type="region of interest" description="Disordered" evidence="8">
    <location>
        <begin position="91"/>
        <end position="116"/>
    </location>
</feature>
<dbReference type="PROSITE" id="PS00973">
    <property type="entry name" value="USP_2"/>
    <property type="match status" value="1"/>
</dbReference>
<dbReference type="GO" id="GO:0004843">
    <property type="term" value="F:cysteine-type deubiquitinase activity"/>
    <property type="evidence" value="ECO:0000318"/>
    <property type="project" value="GO_Central"/>
</dbReference>
<feature type="region of interest" description="Disordered" evidence="8">
    <location>
        <begin position="241"/>
        <end position="284"/>
    </location>
</feature>
<dbReference type="InterPro" id="IPR050164">
    <property type="entry name" value="Peptidase_C19"/>
</dbReference>
<dbReference type="InterPro" id="IPR002083">
    <property type="entry name" value="MATH/TRAF_dom"/>
</dbReference>
<dbReference type="InterPro" id="IPR018200">
    <property type="entry name" value="USP_CS"/>
</dbReference>
<organism evidence="10 11">
    <name type="scientific">Trichomonas vaginalis (strain ATCC PRA-98 / G3)</name>
    <dbReference type="NCBI Taxonomy" id="412133"/>
    <lineage>
        <taxon>Eukaryota</taxon>
        <taxon>Metamonada</taxon>
        <taxon>Parabasalia</taxon>
        <taxon>Trichomonadida</taxon>
        <taxon>Trichomonadidae</taxon>
        <taxon>Trichomonas</taxon>
    </lineage>
</organism>
<dbReference type="PANTHER" id="PTHR24006">
    <property type="entry name" value="UBIQUITIN CARBOXYL-TERMINAL HYDROLASE"/>
    <property type="match status" value="1"/>
</dbReference>
<dbReference type="EMBL" id="DS113505">
    <property type="protein sequence ID" value="EAY03425.1"/>
    <property type="molecule type" value="Genomic_DNA"/>
</dbReference>
<proteinExistence type="inferred from homology"/>
<dbReference type="GO" id="GO:0031647">
    <property type="term" value="P:regulation of protein stability"/>
    <property type="evidence" value="ECO:0000318"/>
    <property type="project" value="GO_Central"/>
</dbReference>
<dbReference type="InterPro" id="IPR028889">
    <property type="entry name" value="USP"/>
</dbReference>
<dbReference type="InterPro" id="IPR029346">
    <property type="entry name" value="USP_C"/>
</dbReference>
<feature type="domain" description="USP" evidence="9">
    <location>
        <begin position="289"/>
        <end position="594"/>
    </location>
</feature>
<dbReference type="CDD" id="cd00121">
    <property type="entry name" value="MATH"/>
    <property type="match status" value="1"/>
</dbReference>
<sequence length="1205" mass="136381">MSSQSVLDEIKQKISSEKNADDLLNTVVKDFKIFVNLDGLYQISADILSQVITKVGSLSDDVQKTLEQKINASYPQAEAQKLLSIVKNLPKSSSENSRSDVQSIPKSPSQNSVGGSSQPFDYDWLITDWDKIEKEAISPEFTIDNLNFYMKCTKPSTPTQFLSVKVVLNTAPGGPKTHQFQITLKNTTAGKSVTKMSTKAFGKINAYETYMMAQNKFINGDDGFVDNNTILIHLHHPVSVPKKAPLQPKTQPTQQPQQHYVPREKVPTPPPVLPPQQPEKSSKELTGCVGIRNQGATCYMNSLLQSLFHLPAFRRIVYHMPTTGTEDPSKSIPLCLQRLFCQLQLSEHAGSTIELTKSFGWNQRETMQQQDVQEFCRVLMQTLEYKLSHTDLATAIDNLFRGHTRTYIRCTDVDFKKEIIEDFKDLSLVVKGCKTLRESLQNELAPQDMDSLYETDDFGKQKAVMGTEYMDFPSVLHIHLRRFARDYERNTSVKINDYFEFPAELDLGEFLAKDADHSKSNIYDLYGVLVHSGGSMCGHYYAFLRISQDPQWYKFDDQNVTKVSADEAIKNNYGGMDGTHERSYSGYMLIYVRREDAPVIFEPIPDETVPKHLREYYEYTQTNKGADHGPIEINLTSEDILKSNCQKWITGFMGQSQQAIHLPREKPLSSLYESAAQVLNKDPSKIRIWKCQPYSIPKSIVVPSDQPLSSQFQGGSYAFIQDLSENEKIELDNVQKLTVFMKFFFPGDQPFFHYIGAAYPLPETPLEDPAIQACESVGLPKETPLLCFQETVQKTAVLVSSNNLSEAACGAGAILVWQVVPGTDVPISRIELEKTNKNLDHVSRSSSLNEMSNLQSILYTDVYPESRPITVDQYLERKLHQIRVVLCNVATPNQPSAVVKFPSNLRWNGVKQFIASALKLEYSPQEDSMRLFKRQPGFNLPMKTPINAKLTPSMASLIACEDTSSSLQKETKQEHKEHPWLYFQLFKGIPEASNSTMTNFSVQFSADSVKVDTTSQLLMPSTCPIREIANEMVNRCLMARATNLRALHINYHKILGILDLQEPAPSNFGDSIIRFEVTPIEQTDLKEDEHLVSVVRGYIDKFEMPRLAAEPFLYMINEKDSLKSIKESLLDWAGVLKVQQDACILHIIKDKKIKKDVTDEQPIWPEMKKSSILIIEPSMPRSSSMMRSGNLPLQRKNDSSVRILN</sequence>
<dbReference type="GO" id="GO:0005634">
    <property type="term" value="C:nucleus"/>
    <property type="evidence" value="ECO:0000318"/>
    <property type="project" value="GO_Central"/>
</dbReference>